<dbReference type="PANTHER" id="PTHR46558">
    <property type="entry name" value="TRACRIPTIONAL REGULATORY PROTEIN-RELATED-RELATED"/>
    <property type="match status" value="1"/>
</dbReference>
<dbReference type="CDD" id="cd00093">
    <property type="entry name" value="HTH_XRE"/>
    <property type="match status" value="1"/>
</dbReference>
<dbReference type="Gene3D" id="1.10.260.40">
    <property type="entry name" value="lambda repressor-like DNA-binding domains"/>
    <property type="match status" value="1"/>
</dbReference>
<sequence>MLSITKNFMYTTQKQLNKTIDFKAYLSEKLKDKQFKKHYDDYGKRLEVAYKILQMRKNAGISQTELARKIGTKQSNVVRMESGSQNFTTQTLQKIADVFGCALKIEFVK</sequence>
<dbReference type="GO" id="GO:0003677">
    <property type="term" value="F:DNA binding"/>
    <property type="evidence" value="ECO:0007669"/>
    <property type="project" value="UniProtKB-KW"/>
</dbReference>
<organism evidence="3 4">
    <name type="scientific">Candidatus Nealsonbacteria bacterium CG08_land_8_20_14_0_20_43_11</name>
    <dbReference type="NCBI Taxonomy" id="1974706"/>
    <lineage>
        <taxon>Bacteria</taxon>
        <taxon>Candidatus Nealsoniibacteriota</taxon>
    </lineage>
</organism>
<comment type="caution">
    <text evidence="3">The sequence shown here is derived from an EMBL/GenBank/DDBJ whole genome shotgun (WGS) entry which is preliminary data.</text>
</comment>
<dbReference type="Proteomes" id="UP000229390">
    <property type="component" value="Unassembled WGS sequence"/>
</dbReference>
<name>A0A2M6T1A0_9BACT</name>
<dbReference type="InterPro" id="IPR010982">
    <property type="entry name" value="Lambda_DNA-bd_dom_sf"/>
</dbReference>
<dbReference type="SMART" id="SM00530">
    <property type="entry name" value="HTH_XRE"/>
    <property type="match status" value="1"/>
</dbReference>
<evidence type="ECO:0000259" key="2">
    <source>
        <dbReference type="PROSITE" id="PS50943"/>
    </source>
</evidence>
<dbReference type="EMBL" id="PEYE01000007">
    <property type="protein sequence ID" value="PIS39072.1"/>
    <property type="molecule type" value="Genomic_DNA"/>
</dbReference>
<dbReference type="PANTHER" id="PTHR46558:SF4">
    <property type="entry name" value="DNA-BIDING PHAGE PROTEIN"/>
    <property type="match status" value="1"/>
</dbReference>
<gene>
    <name evidence="3" type="ORF">COT34_00330</name>
</gene>
<reference evidence="4" key="1">
    <citation type="submission" date="2017-09" db="EMBL/GenBank/DDBJ databases">
        <title>Depth-based differentiation of microbial function through sediment-hosted aquifers and enrichment of novel symbionts in the deep terrestrial subsurface.</title>
        <authorList>
            <person name="Probst A.J."/>
            <person name="Ladd B."/>
            <person name="Jarett J.K."/>
            <person name="Geller-Mcgrath D.E."/>
            <person name="Sieber C.M.K."/>
            <person name="Emerson J.B."/>
            <person name="Anantharaman K."/>
            <person name="Thomas B.C."/>
            <person name="Malmstrom R."/>
            <person name="Stieglmeier M."/>
            <person name="Klingl A."/>
            <person name="Woyke T."/>
            <person name="Ryan C.M."/>
            <person name="Banfield J.F."/>
        </authorList>
    </citation>
    <scope>NUCLEOTIDE SEQUENCE [LARGE SCALE GENOMIC DNA]</scope>
</reference>
<feature type="domain" description="HTH cro/C1-type" evidence="2">
    <location>
        <begin position="52"/>
        <end position="107"/>
    </location>
</feature>
<dbReference type="AlphaFoldDB" id="A0A2M6T1A0"/>
<dbReference type="InterPro" id="IPR001387">
    <property type="entry name" value="Cro/C1-type_HTH"/>
</dbReference>
<protein>
    <submittedName>
        <fullName evidence="3">Transcriptional regulator</fullName>
    </submittedName>
</protein>
<evidence type="ECO:0000256" key="1">
    <source>
        <dbReference type="ARBA" id="ARBA00023125"/>
    </source>
</evidence>
<evidence type="ECO:0000313" key="3">
    <source>
        <dbReference type="EMBL" id="PIS39072.1"/>
    </source>
</evidence>
<accession>A0A2M6T1A0</accession>
<evidence type="ECO:0000313" key="4">
    <source>
        <dbReference type="Proteomes" id="UP000229390"/>
    </source>
</evidence>
<proteinExistence type="predicted"/>
<keyword evidence="1" id="KW-0238">DNA-binding</keyword>
<dbReference type="SUPFAM" id="SSF47413">
    <property type="entry name" value="lambda repressor-like DNA-binding domains"/>
    <property type="match status" value="1"/>
</dbReference>
<dbReference type="Pfam" id="PF01381">
    <property type="entry name" value="HTH_3"/>
    <property type="match status" value="1"/>
</dbReference>
<dbReference type="PROSITE" id="PS50943">
    <property type="entry name" value="HTH_CROC1"/>
    <property type="match status" value="1"/>
</dbReference>